<dbReference type="GO" id="GO:0005085">
    <property type="term" value="F:guanyl-nucleotide exchange factor activity"/>
    <property type="evidence" value="ECO:0007669"/>
    <property type="project" value="TreeGrafter"/>
</dbReference>
<dbReference type="AlphaFoldDB" id="A0A1V6RRC9"/>
<evidence type="ECO:0000256" key="3">
    <source>
        <dbReference type="ARBA" id="ARBA00022490"/>
    </source>
</evidence>
<dbReference type="InterPro" id="IPR051960">
    <property type="entry name" value="eIF2B_gamma"/>
</dbReference>
<dbReference type="GO" id="GO:0005829">
    <property type="term" value="C:cytosol"/>
    <property type="evidence" value="ECO:0007669"/>
    <property type="project" value="UniProtKB-SubCell"/>
</dbReference>
<keyword evidence="4" id="KW-0396">Initiation factor</keyword>
<accession>A0A1V6RRC9</accession>
<name>A0A1V6RRC9_9EURO</name>
<dbReference type="InterPro" id="IPR056729">
    <property type="entry name" value="GMPPB_C"/>
</dbReference>
<dbReference type="GO" id="GO:0005851">
    <property type="term" value="C:eukaryotic translation initiation factor 2B complex"/>
    <property type="evidence" value="ECO:0007669"/>
    <property type="project" value="TreeGrafter"/>
</dbReference>
<dbReference type="InterPro" id="IPR029044">
    <property type="entry name" value="Nucleotide-diphossugar_trans"/>
</dbReference>
<evidence type="ECO:0000256" key="5">
    <source>
        <dbReference type="ARBA" id="ARBA00022917"/>
    </source>
</evidence>
<evidence type="ECO:0000313" key="11">
    <source>
        <dbReference type="Proteomes" id="UP000191612"/>
    </source>
</evidence>
<evidence type="ECO:0000256" key="8">
    <source>
        <dbReference type="ARBA" id="ARBA00046432"/>
    </source>
</evidence>
<evidence type="ECO:0000256" key="6">
    <source>
        <dbReference type="ARBA" id="ARBA00044196"/>
    </source>
</evidence>
<dbReference type="EMBL" id="MDYO01000001">
    <property type="protein sequence ID" value="OQE04029.1"/>
    <property type="molecule type" value="Genomic_DNA"/>
</dbReference>
<evidence type="ECO:0000259" key="9">
    <source>
        <dbReference type="Pfam" id="PF25087"/>
    </source>
</evidence>
<dbReference type="Pfam" id="PF25087">
    <property type="entry name" value="GMPPB_C"/>
    <property type="match status" value="1"/>
</dbReference>
<dbReference type="Gene3D" id="3.90.550.10">
    <property type="entry name" value="Spore Coat Polysaccharide Biosynthesis Protein SpsA, Chain A"/>
    <property type="match status" value="1"/>
</dbReference>
<keyword evidence="11" id="KW-1185">Reference proteome</keyword>
<comment type="similarity">
    <text evidence="2">Belongs to the eIF-2B gamma/epsilon subunits family.</text>
</comment>
<dbReference type="CDD" id="cd04652">
    <property type="entry name" value="LbH_eIF2B_gamma_C"/>
    <property type="match status" value="1"/>
</dbReference>
<evidence type="ECO:0000256" key="4">
    <source>
        <dbReference type="ARBA" id="ARBA00022540"/>
    </source>
</evidence>
<sequence>MPRAGLQALILCGPGTSFGALLNQEKTPKCLALVANRPMIYYPLKFCETSHISDVTLITPPSVLAHIQSALQQNPDLKLLPMPKVLAPQDLQVTMATAQLLRLPEVQSCIESDFLLLPCDLVCELQGTYLLQMWMASQGQTVMAEEERHRRGGLCVYYHAANAMKDEVSDLIAVEPLRQTKISARSSHRPAKLLMSIGMDTVKRNLECDKGFLLRHSFAKRKFTQAKMLTGYRDAHLYIFPYWVKDLARRQERLVSISEDLIGLWAKSTWQRGLHKKLGMDTCLSQQKENLGEHDYRELSTITHQRPQNDILEVPPLQAYLHTGSMPLVSRVDNPALLLSTSLRLAKLESIEEVDHAATQSPFAHDRKIASPEFVASNCFISMIDCLLGSNVIVERHSVIKESCIGPNSKICSGARITRCVILDNVVIGERCVLTGCIVGSGSCIGNESVLRDCEIHEGNVVPEQTEAKNEKFMPLFEDLEEDTDNSDMFANSC</sequence>
<evidence type="ECO:0000313" key="10">
    <source>
        <dbReference type="EMBL" id="OQE04029.1"/>
    </source>
</evidence>
<comment type="subcellular location">
    <subcellularLocation>
        <location evidence="1">Cytoplasm</location>
        <location evidence="1">Cytosol</location>
    </subcellularLocation>
</comment>
<gene>
    <name evidence="10" type="ORF">PENSOL_c001G02890</name>
</gene>
<reference evidence="11" key="1">
    <citation type="journal article" date="2017" name="Nat. Microbiol.">
        <title>Global analysis of biosynthetic gene clusters reveals vast potential of secondary metabolite production in Penicillium species.</title>
        <authorList>
            <person name="Nielsen J.C."/>
            <person name="Grijseels S."/>
            <person name="Prigent S."/>
            <person name="Ji B."/>
            <person name="Dainat J."/>
            <person name="Nielsen K.F."/>
            <person name="Frisvad J.C."/>
            <person name="Workman M."/>
            <person name="Nielsen J."/>
        </authorList>
    </citation>
    <scope>NUCLEOTIDE SEQUENCE [LARGE SCALE GENOMIC DNA]</scope>
    <source>
        <strain evidence="11">IBT 29525</strain>
    </source>
</reference>
<comment type="caution">
    <text evidence="10">The sequence shown here is derived from an EMBL/GenBank/DDBJ whole genome shotgun (WGS) entry which is preliminary data.</text>
</comment>
<feature type="domain" description="Mannose-1-phosphate guanyltransferase C-terminal" evidence="9">
    <location>
        <begin position="386"/>
        <end position="457"/>
    </location>
</feature>
<evidence type="ECO:0000256" key="7">
    <source>
        <dbReference type="ARBA" id="ARBA00044229"/>
    </source>
</evidence>
<dbReference type="PANTHER" id="PTHR45989">
    <property type="entry name" value="TRANSLATION INITIATION FACTOR EIF-2B SUBUNIT GAMMA"/>
    <property type="match status" value="1"/>
</dbReference>
<dbReference type="Proteomes" id="UP000191612">
    <property type="component" value="Unassembled WGS sequence"/>
</dbReference>
<evidence type="ECO:0000256" key="1">
    <source>
        <dbReference type="ARBA" id="ARBA00004514"/>
    </source>
</evidence>
<protein>
    <recommendedName>
        <fullName evidence="6">Translation initiation factor eIF2B subunit gamma</fullName>
    </recommendedName>
    <alternativeName>
        <fullName evidence="7">eIF2B GDP-GTP exchange factor subunit gamma</fullName>
    </alternativeName>
</protein>
<dbReference type="STRING" id="60172.A0A1V6RRC9"/>
<dbReference type="GO" id="GO:0002183">
    <property type="term" value="P:cytoplasmic translational initiation"/>
    <property type="evidence" value="ECO:0007669"/>
    <property type="project" value="TreeGrafter"/>
</dbReference>
<comment type="subunit">
    <text evidence="8">Component of the translation initiation factor 2B (eIF2B) complex which is a heterodecamer of two sets of five different subunits: alpha, beta, gamma, delta and epsilon. Subunits alpha, beta and delta comprise a regulatory subcomplex and subunits epsilon and gamma comprise a catalytic subcomplex. Within the complex, the hexameric regulatory complex resides at the center, with the two heterodimeric catalytic subcomplexes bound on opposite sides.</text>
</comment>
<keyword evidence="5" id="KW-0648">Protein biosynthesis</keyword>
<keyword evidence="3" id="KW-0963">Cytoplasm</keyword>
<proteinExistence type="inferred from homology"/>
<evidence type="ECO:0000256" key="2">
    <source>
        <dbReference type="ARBA" id="ARBA00007878"/>
    </source>
</evidence>
<dbReference type="PANTHER" id="PTHR45989:SF1">
    <property type="entry name" value="TRANSLATION INITIATION FACTOR EIF-2B SUBUNIT GAMMA"/>
    <property type="match status" value="1"/>
</dbReference>
<dbReference type="GO" id="GO:0003743">
    <property type="term" value="F:translation initiation factor activity"/>
    <property type="evidence" value="ECO:0007669"/>
    <property type="project" value="UniProtKB-KW"/>
</dbReference>
<dbReference type="SUPFAM" id="SSF53448">
    <property type="entry name" value="Nucleotide-diphospho-sugar transferases"/>
    <property type="match status" value="1"/>
</dbReference>
<dbReference type="Gene3D" id="2.160.10.10">
    <property type="entry name" value="Hexapeptide repeat proteins"/>
    <property type="match status" value="1"/>
</dbReference>
<organism evidence="10 11">
    <name type="scientific">Penicillium solitum</name>
    <dbReference type="NCBI Taxonomy" id="60172"/>
    <lineage>
        <taxon>Eukaryota</taxon>
        <taxon>Fungi</taxon>
        <taxon>Dikarya</taxon>
        <taxon>Ascomycota</taxon>
        <taxon>Pezizomycotina</taxon>
        <taxon>Eurotiomycetes</taxon>
        <taxon>Eurotiomycetidae</taxon>
        <taxon>Eurotiales</taxon>
        <taxon>Aspergillaceae</taxon>
        <taxon>Penicillium</taxon>
    </lineage>
</organism>